<evidence type="ECO:0000313" key="1">
    <source>
        <dbReference type="EMBL" id="QJA44076.1"/>
    </source>
</evidence>
<organism evidence="1">
    <name type="scientific">viral metagenome</name>
    <dbReference type="NCBI Taxonomy" id="1070528"/>
    <lineage>
        <taxon>unclassified sequences</taxon>
        <taxon>metagenomes</taxon>
        <taxon>organismal metagenomes</taxon>
    </lineage>
</organism>
<dbReference type="Pfam" id="PF13489">
    <property type="entry name" value="Methyltransf_23"/>
    <property type="match status" value="1"/>
</dbReference>
<accession>A0A6H1Z870</accession>
<sequence length="208" mass="24060">MSIDTIINNLSGKGDPFAHMDSAYRKKYVHAIPNTEVIQRAAFILHKCMDKVVLDIGCGDNLHTEIQQISKQVYGLDIVKYDYPNFHQCDVTKPEEFRATVFPGIELILCCDIIEHLSNPGTFLDTLREIYPGTEKMFCAPNFQAGFFGDYIKRGYENVNPEHVAYYSYNTMKNLLTRHGYTIKEFYWYENKNNYPHGFNEGVLFITV</sequence>
<keyword evidence="1" id="KW-0808">Transferase</keyword>
<gene>
    <name evidence="4" type="ORF">MM415A00093_0095</name>
    <name evidence="2" type="ORF">MM415B00143_0002</name>
    <name evidence="1" type="ORF">TM448A00087_0009</name>
    <name evidence="3" type="ORF">TM448B00099_0093</name>
</gene>
<dbReference type="InterPro" id="IPR029063">
    <property type="entry name" value="SAM-dependent_MTases_sf"/>
</dbReference>
<dbReference type="Gene3D" id="3.40.50.150">
    <property type="entry name" value="Vaccinia Virus protein VP39"/>
    <property type="match status" value="1"/>
</dbReference>
<dbReference type="GO" id="GO:0032259">
    <property type="term" value="P:methylation"/>
    <property type="evidence" value="ECO:0007669"/>
    <property type="project" value="UniProtKB-KW"/>
</dbReference>
<dbReference type="EMBL" id="MT141577">
    <property type="protein sequence ID" value="QJA67851.1"/>
    <property type="molecule type" value="Genomic_DNA"/>
</dbReference>
<proteinExistence type="predicted"/>
<dbReference type="AlphaFoldDB" id="A0A6H1Z870"/>
<dbReference type="SUPFAM" id="SSF53335">
    <property type="entry name" value="S-adenosyl-L-methionine-dependent methyltransferases"/>
    <property type="match status" value="1"/>
</dbReference>
<keyword evidence="1" id="KW-0489">Methyltransferase</keyword>
<dbReference type="GO" id="GO:0008168">
    <property type="term" value="F:methyltransferase activity"/>
    <property type="evidence" value="ECO:0007669"/>
    <property type="project" value="UniProtKB-KW"/>
</dbReference>
<dbReference type="EMBL" id="MT145187">
    <property type="protein sequence ID" value="QJI04602.1"/>
    <property type="molecule type" value="Genomic_DNA"/>
</dbReference>
<evidence type="ECO:0000313" key="4">
    <source>
        <dbReference type="EMBL" id="QJI04602.1"/>
    </source>
</evidence>
<dbReference type="EMBL" id="MT144589">
    <property type="protein sequence ID" value="QJH93617.1"/>
    <property type="molecule type" value="Genomic_DNA"/>
</dbReference>
<reference evidence="1" key="1">
    <citation type="submission" date="2020-03" db="EMBL/GenBank/DDBJ databases">
        <title>The deep terrestrial virosphere.</title>
        <authorList>
            <person name="Holmfeldt K."/>
            <person name="Nilsson E."/>
            <person name="Simone D."/>
            <person name="Lopez-Fernandez M."/>
            <person name="Wu X."/>
            <person name="de Brujin I."/>
            <person name="Lundin D."/>
            <person name="Andersson A."/>
            <person name="Bertilsson S."/>
            <person name="Dopson M."/>
        </authorList>
    </citation>
    <scope>NUCLEOTIDE SEQUENCE</scope>
    <source>
        <strain evidence="4">MM415A00093</strain>
        <strain evidence="2">MM415B00143</strain>
        <strain evidence="1">TM448A00087</strain>
        <strain evidence="3">TM448B00099</strain>
    </source>
</reference>
<dbReference type="EMBL" id="MT143973">
    <property type="protein sequence ID" value="QJA44076.1"/>
    <property type="molecule type" value="Genomic_DNA"/>
</dbReference>
<evidence type="ECO:0000313" key="2">
    <source>
        <dbReference type="EMBL" id="QJA67851.1"/>
    </source>
</evidence>
<name>A0A6H1Z870_9ZZZZ</name>
<protein>
    <submittedName>
        <fullName evidence="1">Putative methyltransferase</fullName>
    </submittedName>
</protein>
<evidence type="ECO:0000313" key="3">
    <source>
        <dbReference type="EMBL" id="QJH93617.1"/>
    </source>
</evidence>